<feature type="compositionally biased region" description="Basic and acidic residues" evidence="1">
    <location>
        <begin position="1304"/>
        <end position="1317"/>
    </location>
</feature>
<feature type="compositionally biased region" description="Basic and acidic residues" evidence="1">
    <location>
        <begin position="733"/>
        <end position="829"/>
    </location>
</feature>
<evidence type="ECO:0000313" key="4">
    <source>
        <dbReference type="Proteomes" id="UP001527925"/>
    </source>
</evidence>
<dbReference type="Pfam" id="PF19343">
    <property type="entry name" value="HAM1_N"/>
    <property type="match status" value="2"/>
</dbReference>
<feature type="domain" description="HAM1-like N-terminal" evidence="2">
    <location>
        <begin position="45"/>
        <end position="346"/>
    </location>
</feature>
<feature type="domain" description="HAM1-like N-terminal" evidence="2">
    <location>
        <begin position="713"/>
        <end position="1180"/>
    </location>
</feature>
<feature type="compositionally biased region" description="Basic and acidic residues" evidence="1">
    <location>
        <begin position="667"/>
        <end position="686"/>
    </location>
</feature>
<accession>A0ABR4NBN3</accession>
<evidence type="ECO:0000259" key="2">
    <source>
        <dbReference type="Pfam" id="PF19343"/>
    </source>
</evidence>
<feature type="compositionally biased region" description="Polar residues" evidence="1">
    <location>
        <begin position="594"/>
        <end position="609"/>
    </location>
</feature>
<feature type="compositionally biased region" description="Low complexity" evidence="1">
    <location>
        <begin position="536"/>
        <end position="547"/>
    </location>
</feature>
<feature type="compositionally biased region" description="Basic and acidic residues" evidence="1">
    <location>
        <begin position="635"/>
        <end position="650"/>
    </location>
</feature>
<protein>
    <recommendedName>
        <fullName evidence="2">HAM1-like N-terminal domain-containing protein</fullName>
    </recommendedName>
</protein>
<feature type="region of interest" description="Disordered" evidence="1">
    <location>
        <begin position="228"/>
        <end position="860"/>
    </location>
</feature>
<feature type="compositionally biased region" description="Basic and acidic residues" evidence="1">
    <location>
        <begin position="510"/>
        <end position="535"/>
    </location>
</feature>
<feature type="region of interest" description="Disordered" evidence="1">
    <location>
        <begin position="1"/>
        <end position="36"/>
    </location>
</feature>
<feature type="compositionally biased region" description="Basic and acidic residues" evidence="1">
    <location>
        <begin position="347"/>
        <end position="425"/>
    </location>
</feature>
<dbReference type="PANTHER" id="PTHR31138">
    <property type="entry name" value="CHROMOSOME 19, WHOLE GENOME SHOTGUN SEQUENCE"/>
    <property type="match status" value="1"/>
</dbReference>
<organism evidence="3 4">
    <name type="scientific">Polyrhizophydium stewartii</name>
    <dbReference type="NCBI Taxonomy" id="2732419"/>
    <lineage>
        <taxon>Eukaryota</taxon>
        <taxon>Fungi</taxon>
        <taxon>Fungi incertae sedis</taxon>
        <taxon>Chytridiomycota</taxon>
        <taxon>Chytridiomycota incertae sedis</taxon>
        <taxon>Chytridiomycetes</taxon>
        <taxon>Rhizophydiales</taxon>
        <taxon>Rhizophydiales incertae sedis</taxon>
        <taxon>Polyrhizophydium</taxon>
    </lineage>
</organism>
<reference evidence="3 4" key="1">
    <citation type="submission" date="2023-09" db="EMBL/GenBank/DDBJ databases">
        <title>Pangenome analysis of Batrachochytrium dendrobatidis and related Chytrids.</title>
        <authorList>
            <person name="Yacoub M.N."/>
            <person name="Stajich J.E."/>
            <person name="James T.Y."/>
        </authorList>
    </citation>
    <scope>NUCLEOTIDE SEQUENCE [LARGE SCALE GENOMIC DNA]</scope>
    <source>
        <strain evidence="3 4">JEL0888</strain>
    </source>
</reference>
<keyword evidence="4" id="KW-1185">Reference proteome</keyword>
<dbReference type="InterPro" id="IPR017943">
    <property type="entry name" value="Bactericidal_perm-incr_a/b_dom"/>
</dbReference>
<feature type="region of interest" description="Disordered" evidence="1">
    <location>
        <begin position="1291"/>
        <end position="1357"/>
    </location>
</feature>
<evidence type="ECO:0000256" key="1">
    <source>
        <dbReference type="SAM" id="MobiDB-lite"/>
    </source>
</evidence>
<proteinExistence type="predicted"/>
<comment type="caution">
    <text evidence="3">The sequence shown here is derived from an EMBL/GenBank/DDBJ whole genome shotgun (WGS) entry which is preliminary data.</text>
</comment>
<name>A0ABR4NBN3_9FUNG</name>
<sequence length="1357" mass="154133">MPTHEAEFVPAQHAAPPSLPRSQQRQGLRPSSDLPERQRSFILSLTSMVDAMTSGKFPTNSQIDRMLATLHDSPAIGQLSPSMSQESRQLWEDVRSLILTLRALIRDKNQNENLQRMLHHLYLAESAAKANAPSMATLASKLEQRSYAAPESLQALSAIASNEDLRTTIKTLGFVLKGMFEGIEHRPHGEEEEEERPDSLERTQTRVMNFWDRPVGVDRNLDWEVPQPREQQFVKRPAETGAILSELPAEEDRDRERRVEMQEREMQEHEDERRRARDRKAELGREQRRFTERGREVQERGREIQERESALGQEQRKFTDRTREQMRGREELGAEQQRYRQQQVRWQQDRDDREAGLRRREPRLRDEEEQMRRRRDEMPRRDAEARRREEQQRRLDDEQQRREEEQVEREERLKKRGQRQRDLARQQELLAEQQRELAREQEEEDARSAAASTSKRELRRSSQQIGAGREGPAKTPSRASEKAPYVLDTLMQSHLEGGDDQTRQGGAAEPAKRAKEPSKELARVEETRSPSEAERSGTSTPSSAGPGNPLKPSVAAKLEDEGATPASGHDVEGEEDLSPTQQGQSLDVFDDSGQETTSPAQGPLDTTMSTRDKGKRAADPSGQMSHYYGSASESTSRKAMEGSERLKEAESGTAGPLGEVGGVGDVARTRSEDLPGYEDKDTHEPEDVTAGQPRPRPRSTGDKPFEQPEEPRREMETDPKRTVAGAWRAQGEQLEKLRAATGDESKLRGSEQKARPQRETAEDAGRVAGEDLDRGRQWTESRKPRGGEEPLRAVRRRESEPRIEAEPRIEPETERHYAEPEIRPGREQDQEQEQEQEPEPRRAVSRRGGRLSDAPLAQGELDEPRRMELIAQLMGCLDHFDVVPAVRGTLIKTLATARSHLDQASGKITAGPAMADDANLRQASKEFKRLVERLANNYSLDTILATFKTFGGRLAQDSKLHDLFERGLQFVQQAVEDRDYRRSGEAIFRGSSWLQDARQHLSREYSGETTTLAREIDNFIDQLLDDTLSNELMTNAKRVATDIWVVRGNEAYVRPQVLRDMMTLVGPMIFQQLSVVRIPQLSHSAPNVDIVVDEFDLHTRTLLPSRIHLRTADELTFGVRDERAHDFAKELHMRIDDIMPNVSNVPFAVLTKGTYPKLRDRGYVDLNVMDDVGCSVHVTLGVFPQDPEMTLELRHVDVDIGKIRIHVHGSKHDRLYGMLTPFFNRVAKYHMIRTVREQLEKAIERIDQLLTQAKRETSPHAVASSSREMMNSNVDRFLAVLGFPDVGRYSEGGRIDPTAPGTSREARREWFRSDTYDGSRTSAKRTSEAVGQSTRGGSQGEAIGASVGAPWWSSAFD</sequence>
<dbReference type="PANTHER" id="PTHR31138:SF1">
    <property type="entry name" value="PDZ DOMAIN-CONTAINING PROTEIN"/>
    <property type="match status" value="1"/>
</dbReference>
<dbReference type="Gene3D" id="3.15.10.10">
    <property type="entry name" value="Bactericidal permeability-increasing protein, domain 1"/>
    <property type="match status" value="1"/>
</dbReference>
<feature type="compositionally biased region" description="Basic and acidic residues" evidence="1">
    <location>
        <begin position="699"/>
        <end position="721"/>
    </location>
</feature>
<dbReference type="EMBL" id="JADGIZ020000013">
    <property type="protein sequence ID" value="KAL2916935.1"/>
    <property type="molecule type" value="Genomic_DNA"/>
</dbReference>
<gene>
    <name evidence="3" type="ORF">HK105_203367</name>
</gene>
<dbReference type="Proteomes" id="UP001527925">
    <property type="component" value="Unassembled WGS sequence"/>
</dbReference>
<dbReference type="InterPro" id="IPR045967">
    <property type="entry name" value="HAM1-like_N"/>
</dbReference>
<dbReference type="SUPFAM" id="SSF55394">
    <property type="entry name" value="Bactericidal permeability-increasing protein, BPI"/>
    <property type="match status" value="1"/>
</dbReference>
<evidence type="ECO:0000313" key="3">
    <source>
        <dbReference type="EMBL" id="KAL2916935.1"/>
    </source>
</evidence>
<feature type="compositionally biased region" description="Basic and acidic residues" evidence="1">
    <location>
        <begin position="250"/>
        <end position="332"/>
    </location>
</feature>